<comment type="caution">
    <text evidence="5">The sequence shown here is derived from an EMBL/GenBank/DDBJ whole genome shotgun (WGS) entry which is preliminary data.</text>
</comment>
<gene>
    <name evidence="5" type="ORF">AA984_10230</name>
    <name evidence="4" type="ORF">BFO01nite_36640</name>
</gene>
<evidence type="ECO:0000256" key="2">
    <source>
        <dbReference type="PROSITE-ProRule" id="PRU00335"/>
    </source>
</evidence>
<dbReference type="PANTHER" id="PTHR43479">
    <property type="entry name" value="ACREF/ENVCD OPERON REPRESSOR-RELATED"/>
    <property type="match status" value="1"/>
</dbReference>
<reference evidence="5 6" key="1">
    <citation type="submission" date="2015-05" db="EMBL/GenBank/DDBJ databases">
        <title>Genome sequencing project for genomic taxonomy and phylogenomics of Bacillus-like bacteria.</title>
        <authorList>
            <person name="Liu B."/>
            <person name="Wang J."/>
            <person name="Zhu Y."/>
            <person name="Liu G."/>
            <person name="Chen Q."/>
            <person name="Chen Z."/>
            <person name="Lan J."/>
            <person name="Che J."/>
            <person name="Ge C."/>
            <person name="Shi H."/>
            <person name="Pan Z."/>
            <person name="Liu X."/>
        </authorList>
    </citation>
    <scope>NUCLEOTIDE SEQUENCE [LARGE SCALE GENOMIC DNA]</scope>
    <source>
        <strain evidence="5 6">DSM 9885</strain>
    </source>
</reference>
<evidence type="ECO:0000313" key="7">
    <source>
        <dbReference type="Proteomes" id="UP000319498"/>
    </source>
</evidence>
<dbReference type="PANTHER" id="PTHR43479:SF11">
    <property type="entry name" value="ACREF_ENVCD OPERON REPRESSOR-RELATED"/>
    <property type="match status" value="1"/>
</dbReference>
<dbReference type="EMBL" id="BJOL01000020">
    <property type="protein sequence ID" value="GED59532.1"/>
    <property type="molecule type" value="Genomic_DNA"/>
</dbReference>
<dbReference type="EMBL" id="LDCN01000003">
    <property type="protein sequence ID" value="KLH98899.1"/>
    <property type="molecule type" value="Genomic_DNA"/>
</dbReference>
<feature type="DNA-binding region" description="H-T-H motif" evidence="2">
    <location>
        <begin position="33"/>
        <end position="52"/>
    </location>
</feature>
<name>A0A837KRW3_9BACL</name>
<evidence type="ECO:0000256" key="1">
    <source>
        <dbReference type="ARBA" id="ARBA00023125"/>
    </source>
</evidence>
<dbReference type="InterPro" id="IPR050624">
    <property type="entry name" value="HTH-type_Tx_Regulator"/>
</dbReference>
<sequence>MNLSLRNRTQPSKEWITLALFQLMEKTQYSHISITEITRKAGLARQTFYRNYEDKDEILYEYLCAQYASYWRIIDEDNELNEDMLIAFFDMWQQHTPPSLIENICSGDRKVRQIIFRSVDFSIQERFPNRTNPESLHQQESLHYYAQRSMSSTLHVLLIEWTLRRFQESCKEMGRLAFQLTGSMRELLI</sequence>
<dbReference type="AlphaFoldDB" id="A0A837KRW3"/>
<evidence type="ECO:0000313" key="6">
    <source>
        <dbReference type="Proteomes" id="UP000035218"/>
    </source>
</evidence>
<dbReference type="RefSeq" id="WP_047069694.1">
    <property type="nucleotide sequence ID" value="NZ_JBCMYQ010000013.1"/>
</dbReference>
<dbReference type="Proteomes" id="UP000035218">
    <property type="component" value="Unassembled WGS sequence"/>
</dbReference>
<dbReference type="SUPFAM" id="SSF46689">
    <property type="entry name" value="Homeodomain-like"/>
    <property type="match status" value="1"/>
</dbReference>
<dbReference type="GO" id="GO:0003677">
    <property type="term" value="F:DNA binding"/>
    <property type="evidence" value="ECO:0007669"/>
    <property type="project" value="UniProtKB-UniRule"/>
</dbReference>
<evidence type="ECO:0000259" key="3">
    <source>
        <dbReference type="PROSITE" id="PS50977"/>
    </source>
</evidence>
<dbReference type="InterPro" id="IPR001647">
    <property type="entry name" value="HTH_TetR"/>
</dbReference>
<organism evidence="5 6">
    <name type="scientific">Brevibacillus formosus</name>
    <dbReference type="NCBI Taxonomy" id="54913"/>
    <lineage>
        <taxon>Bacteria</taxon>
        <taxon>Bacillati</taxon>
        <taxon>Bacillota</taxon>
        <taxon>Bacilli</taxon>
        <taxon>Bacillales</taxon>
        <taxon>Paenibacillaceae</taxon>
        <taxon>Brevibacillus</taxon>
    </lineage>
</organism>
<keyword evidence="1 2" id="KW-0238">DNA-binding</keyword>
<feature type="domain" description="HTH tetR-type" evidence="3">
    <location>
        <begin position="10"/>
        <end position="70"/>
    </location>
</feature>
<dbReference type="InterPro" id="IPR009057">
    <property type="entry name" value="Homeodomain-like_sf"/>
</dbReference>
<dbReference type="Proteomes" id="UP000319498">
    <property type="component" value="Unassembled WGS sequence"/>
</dbReference>
<dbReference type="GeneID" id="87585447"/>
<evidence type="ECO:0000313" key="4">
    <source>
        <dbReference type="EMBL" id="GED59532.1"/>
    </source>
</evidence>
<dbReference type="PROSITE" id="PS50977">
    <property type="entry name" value="HTH_TETR_2"/>
    <property type="match status" value="1"/>
</dbReference>
<proteinExistence type="predicted"/>
<dbReference type="OrthoDB" id="9810250at2"/>
<dbReference type="Gene3D" id="1.10.357.10">
    <property type="entry name" value="Tetracycline Repressor, domain 2"/>
    <property type="match status" value="1"/>
</dbReference>
<keyword evidence="7" id="KW-1185">Reference proteome</keyword>
<protein>
    <submittedName>
        <fullName evidence="4">Transcriptional regulator</fullName>
    </submittedName>
</protein>
<accession>A0A837KRW3</accession>
<evidence type="ECO:0000313" key="5">
    <source>
        <dbReference type="EMBL" id="KLH98899.1"/>
    </source>
</evidence>
<reference evidence="4 7" key="2">
    <citation type="submission" date="2019-06" db="EMBL/GenBank/DDBJ databases">
        <title>Whole genome shotgun sequence of Brevibacillus formosus NBRC 15716.</title>
        <authorList>
            <person name="Hosoyama A."/>
            <person name="Uohara A."/>
            <person name="Ohji S."/>
            <person name="Ichikawa N."/>
        </authorList>
    </citation>
    <scope>NUCLEOTIDE SEQUENCE [LARGE SCALE GENOMIC DNA]</scope>
    <source>
        <strain evidence="4 7">NBRC 15716</strain>
    </source>
</reference>